<keyword evidence="1 6" id="KW-0645">Protease</keyword>
<evidence type="ECO:0000256" key="6">
    <source>
        <dbReference type="RuleBase" id="RU003983"/>
    </source>
</evidence>
<sequence>MSNPSPLPAKAIRTQQPWLVIALAALLVCAVAGYKLYSSIIPMSAQYLAEKIPQTIYQEIGEHGLKSMDESTFSASELSENKKQQINELFDSTIEKLQLQPDAYQLKFRSWQEGANAFALPGGAIIITDDLVEKMQTNEQLAAIILHEVGHIKQNHNMQNMIRTSLFYISLSVIFGDLSLVSDLLIEASVMGVNLSYSREFENEADAFSATSMRSIYGDVSALKQAMELLHQDSEQQSGEQDSSKPGNSWLSTHPGLAERLQTISAFE</sequence>
<dbReference type="Proteomes" id="UP001215231">
    <property type="component" value="Chromosome"/>
</dbReference>
<comment type="cofactor">
    <cofactor evidence="6">
        <name>Zn(2+)</name>
        <dbReference type="ChEBI" id="CHEBI:29105"/>
    </cofactor>
    <text evidence="6">Binds 1 zinc ion per subunit.</text>
</comment>
<keyword evidence="5 6" id="KW-0482">Metalloprotease</keyword>
<keyword evidence="4 6" id="KW-0862">Zinc</keyword>
<keyword evidence="8" id="KW-0812">Transmembrane</keyword>
<dbReference type="Gene3D" id="3.30.2010.10">
    <property type="entry name" value="Metalloproteases ('zincins'), catalytic domain"/>
    <property type="match status" value="1"/>
</dbReference>
<evidence type="ECO:0000256" key="5">
    <source>
        <dbReference type="ARBA" id="ARBA00023049"/>
    </source>
</evidence>
<keyword evidence="3 6" id="KW-0378">Hydrolase</keyword>
<evidence type="ECO:0000313" key="11">
    <source>
        <dbReference type="Proteomes" id="UP001215231"/>
    </source>
</evidence>
<dbReference type="PANTHER" id="PTHR22726:SF24">
    <property type="entry name" value="M48 FAMILY METALLOPEPTIDASE"/>
    <property type="match status" value="1"/>
</dbReference>
<dbReference type="RefSeq" id="WP_274052451.1">
    <property type="nucleotide sequence ID" value="NZ_CP059693.1"/>
</dbReference>
<feature type="region of interest" description="Disordered" evidence="7">
    <location>
        <begin position="232"/>
        <end position="268"/>
    </location>
</feature>
<evidence type="ECO:0000256" key="3">
    <source>
        <dbReference type="ARBA" id="ARBA00022801"/>
    </source>
</evidence>
<evidence type="ECO:0000256" key="2">
    <source>
        <dbReference type="ARBA" id="ARBA00022723"/>
    </source>
</evidence>
<feature type="transmembrane region" description="Helical" evidence="8">
    <location>
        <begin position="18"/>
        <end position="37"/>
    </location>
</feature>
<proteinExistence type="inferred from homology"/>
<dbReference type="EMBL" id="CP059693">
    <property type="protein sequence ID" value="WDE12183.1"/>
    <property type="molecule type" value="Genomic_DNA"/>
</dbReference>
<feature type="domain" description="Peptidase M48" evidence="9">
    <location>
        <begin position="82"/>
        <end position="266"/>
    </location>
</feature>
<gene>
    <name evidence="10" type="ORF">H3N35_01470</name>
</gene>
<keyword evidence="2" id="KW-0479">Metal-binding</keyword>
<evidence type="ECO:0000256" key="8">
    <source>
        <dbReference type="SAM" id="Phobius"/>
    </source>
</evidence>
<keyword evidence="11" id="KW-1185">Reference proteome</keyword>
<reference evidence="10 11" key="1">
    <citation type="journal article" date="2022" name="Mar. Drugs">
        <title>Bioassay-Guided Fractionation Leads to the Detection of Cholic Acid Generated by the Rare Thalassomonas sp.</title>
        <authorList>
            <person name="Pheiffer F."/>
            <person name="Schneider Y.K."/>
            <person name="Hansen E.H."/>
            <person name="Andersen J.H."/>
            <person name="Isaksson J."/>
            <person name="Busche T."/>
            <person name="R C."/>
            <person name="Kalinowski J."/>
            <person name="Zyl L.V."/>
            <person name="Trindade M."/>
        </authorList>
    </citation>
    <scope>NUCLEOTIDE SEQUENCE [LARGE SCALE GENOMIC DNA]</scope>
    <source>
        <strain evidence="10 11">A5K-61T</strain>
    </source>
</reference>
<evidence type="ECO:0000313" key="10">
    <source>
        <dbReference type="EMBL" id="WDE12183.1"/>
    </source>
</evidence>
<keyword evidence="8" id="KW-1133">Transmembrane helix</keyword>
<dbReference type="Pfam" id="PF01435">
    <property type="entry name" value="Peptidase_M48"/>
    <property type="match status" value="1"/>
</dbReference>
<keyword evidence="8" id="KW-0472">Membrane</keyword>
<dbReference type="PANTHER" id="PTHR22726">
    <property type="entry name" value="METALLOENDOPEPTIDASE OMA1"/>
    <property type="match status" value="1"/>
</dbReference>
<evidence type="ECO:0000256" key="4">
    <source>
        <dbReference type="ARBA" id="ARBA00022833"/>
    </source>
</evidence>
<dbReference type="InterPro" id="IPR001915">
    <property type="entry name" value="Peptidase_M48"/>
</dbReference>
<dbReference type="CDD" id="cd07332">
    <property type="entry name" value="M48C_Oma1_like"/>
    <property type="match status" value="1"/>
</dbReference>
<dbReference type="InterPro" id="IPR051156">
    <property type="entry name" value="Mito/Outer_Membr_Metalloprot"/>
</dbReference>
<accession>A0ABY7VER7</accession>
<evidence type="ECO:0000259" key="9">
    <source>
        <dbReference type="Pfam" id="PF01435"/>
    </source>
</evidence>
<organism evidence="10 11">
    <name type="scientific">Thalassomonas haliotis</name>
    <dbReference type="NCBI Taxonomy" id="485448"/>
    <lineage>
        <taxon>Bacteria</taxon>
        <taxon>Pseudomonadati</taxon>
        <taxon>Pseudomonadota</taxon>
        <taxon>Gammaproteobacteria</taxon>
        <taxon>Alteromonadales</taxon>
        <taxon>Colwelliaceae</taxon>
        <taxon>Thalassomonas</taxon>
    </lineage>
</organism>
<evidence type="ECO:0000256" key="1">
    <source>
        <dbReference type="ARBA" id="ARBA00022670"/>
    </source>
</evidence>
<evidence type="ECO:0000256" key="7">
    <source>
        <dbReference type="SAM" id="MobiDB-lite"/>
    </source>
</evidence>
<name>A0ABY7VER7_9GAMM</name>
<feature type="transmembrane region" description="Helical" evidence="8">
    <location>
        <begin position="166"/>
        <end position="186"/>
    </location>
</feature>
<protein>
    <submittedName>
        <fullName evidence="10">M48 family metallopeptidase</fullName>
    </submittedName>
</protein>
<comment type="similarity">
    <text evidence="6">Belongs to the peptidase M48 family.</text>
</comment>